<evidence type="ECO:0000256" key="1">
    <source>
        <dbReference type="ARBA" id="ARBA00005189"/>
    </source>
</evidence>
<keyword evidence="12" id="KW-1185">Reference proteome</keyword>
<dbReference type="GO" id="GO:0006629">
    <property type="term" value="P:lipid metabolic process"/>
    <property type="evidence" value="ECO:0007669"/>
    <property type="project" value="UniProtKB-KW"/>
</dbReference>
<dbReference type="EC" id="2.3.2.30" evidence="7"/>
<dbReference type="EMBL" id="NTFH01000008">
    <property type="protein sequence ID" value="PHQ14916.1"/>
    <property type="molecule type" value="Genomic_DNA"/>
</dbReference>
<evidence type="ECO:0000256" key="7">
    <source>
        <dbReference type="ARBA" id="ARBA00039058"/>
    </source>
</evidence>
<dbReference type="RefSeq" id="WP_099614833.1">
    <property type="nucleotide sequence ID" value="NZ_KZ319371.1"/>
</dbReference>
<protein>
    <recommendedName>
        <fullName evidence="8">L-ornithine N(alpha)-acyltransferase</fullName>
        <ecNumber evidence="7">2.3.2.30</ecNumber>
    </recommendedName>
</protein>
<keyword evidence="4" id="KW-0443">Lipid metabolism</keyword>
<accession>A0A2G1UK85</accession>
<evidence type="ECO:0000256" key="6">
    <source>
        <dbReference type="ARBA" id="ARBA00038095"/>
    </source>
</evidence>
<comment type="similarity">
    <text evidence="6">Belongs to the acetyltransferase family. OlsB subfamily.</text>
</comment>
<keyword evidence="2" id="KW-0444">Lipid biosynthesis</keyword>
<evidence type="ECO:0000256" key="10">
    <source>
        <dbReference type="ARBA" id="ARBA00047785"/>
    </source>
</evidence>
<dbReference type="InterPro" id="IPR052351">
    <property type="entry name" value="Ornithine_N-alpha-AT"/>
</dbReference>
<sequence length="259" mass="28725">MTAQTARVSRPARRLTTAITRDREMVQAAQRLRYRVFSEEYGSDLGATTPGIDADQFDPICDHLMVTDAGSGELVATTRVLRDDAARQGGGFYSEGEFDLSRIHSLPGTVAELGRTCVHPDYRNGATISLLWAALAEYLVLHRVDYLIGCASIGMADGGHKAWKIARFLQREYLAADAFRVIPKRELPHLTDAGSDERAMEVPALIKAYMRLGARVCGEPCWDPEFRCADLLVLLEVNKLAARYSRHFMRQDPGAPAQI</sequence>
<evidence type="ECO:0000256" key="2">
    <source>
        <dbReference type="ARBA" id="ARBA00022516"/>
    </source>
</evidence>
<dbReference type="Proteomes" id="UP000231409">
    <property type="component" value="Unassembled WGS sequence"/>
</dbReference>
<evidence type="ECO:0000256" key="4">
    <source>
        <dbReference type="ARBA" id="ARBA00023098"/>
    </source>
</evidence>
<comment type="function">
    <text evidence="9">Catalyzes the first step in the biosynthesis of ornithine lipids, which are phosphorus-free membrane lipids. Catalyzes the 3-hydroxyacyl-acyl carrier protein-dependent acylation of ornithine to form lyso-ornithine lipid (LOL).</text>
</comment>
<evidence type="ECO:0000256" key="5">
    <source>
        <dbReference type="ARBA" id="ARBA00023315"/>
    </source>
</evidence>
<evidence type="ECO:0000313" key="11">
    <source>
        <dbReference type="EMBL" id="PHQ14916.1"/>
    </source>
</evidence>
<evidence type="ECO:0000256" key="9">
    <source>
        <dbReference type="ARBA" id="ARBA00045724"/>
    </source>
</evidence>
<evidence type="ECO:0000256" key="3">
    <source>
        <dbReference type="ARBA" id="ARBA00022679"/>
    </source>
</evidence>
<name>A0A2G1UK85_9GAMM</name>
<gene>
    <name evidence="11" type="ORF">CLH61_11255</name>
</gene>
<dbReference type="SUPFAM" id="SSF55729">
    <property type="entry name" value="Acyl-CoA N-acyltransferases (Nat)"/>
    <property type="match status" value="1"/>
</dbReference>
<comment type="pathway">
    <text evidence="1">Lipid metabolism.</text>
</comment>
<keyword evidence="5" id="KW-0012">Acyltransferase</keyword>
<dbReference type="AlphaFoldDB" id="A0A2G1UK85"/>
<dbReference type="Pfam" id="PF13444">
    <property type="entry name" value="Acetyltransf_5"/>
    <property type="match status" value="1"/>
</dbReference>
<evidence type="ECO:0000313" key="12">
    <source>
        <dbReference type="Proteomes" id="UP000231409"/>
    </source>
</evidence>
<reference evidence="11 12" key="1">
    <citation type="submission" date="2017-09" db="EMBL/GenBank/DDBJ databases">
        <title>The draft genome sequences of Marinobacter sp. PWS21.</title>
        <authorList>
            <person name="Cao J."/>
        </authorList>
    </citation>
    <scope>NUCLEOTIDE SEQUENCE [LARGE SCALE GENOMIC DNA]</scope>
    <source>
        <strain evidence="11 12">PWS21</strain>
    </source>
</reference>
<dbReference type="PANTHER" id="PTHR37323">
    <property type="entry name" value="GCN5-RELATED N-ACETYLTRANSFERASE"/>
    <property type="match status" value="1"/>
</dbReference>
<comment type="caution">
    <text evidence="11">The sequence shown here is derived from an EMBL/GenBank/DDBJ whole genome shotgun (WGS) entry which is preliminary data.</text>
</comment>
<evidence type="ECO:0000256" key="8">
    <source>
        <dbReference type="ARBA" id="ARBA00039866"/>
    </source>
</evidence>
<dbReference type="Gene3D" id="3.40.630.30">
    <property type="match status" value="1"/>
</dbReference>
<dbReference type="InterPro" id="IPR016181">
    <property type="entry name" value="Acyl_CoA_acyltransferase"/>
</dbReference>
<organism evidence="11 12">
    <name type="scientific">Marinobacter profundi</name>
    <dbReference type="NCBI Taxonomy" id="2666256"/>
    <lineage>
        <taxon>Bacteria</taxon>
        <taxon>Pseudomonadati</taxon>
        <taxon>Pseudomonadota</taxon>
        <taxon>Gammaproteobacteria</taxon>
        <taxon>Pseudomonadales</taxon>
        <taxon>Marinobacteraceae</taxon>
        <taxon>Marinobacter</taxon>
    </lineage>
</organism>
<proteinExistence type="inferred from homology"/>
<keyword evidence="3" id="KW-0808">Transferase</keyword>
<dbReference type="PANTHER" id="PTHR37323:SF1">
    <property type="entry name" value="L-ORNITHINE N(ALPHA)-ACYLTRANSFERASE"/>
    <property type="match status" value="1"/>
</dbReference>
<dbReference type="GO" id="GO:0043810">
    <property type="term" value="F:ornithine-acyl [acyl carrier protein] N-acyltransferase activity"/>
    <property type="evidence" value="ECO:0007669"/>
    <property type="project" value="UniProtKB-EC"/>
</dbReference>
<comment type="catalytic activity">
    <reaction evidence="10">
        <text>a (3R)-hydroxyacyl-[ACP] + L-ornithine = a lyso-ornithine lipid + holo-[ACP] + H(+)</text>
        <dbReference type="Rhea" id="RHEA:20633"/>
        <dbReference type="Rhea" id="RHEA-COMP:9685"/>
        <dbReference type="Rhea" id="RHEA-COMP:9945"/>
        <dbReference type="ChEBI" id="CHEBI:15378"/>
        <dbReference type="ChEBI" id="CHEBI:46911"/>
        <dbReference type="ChEBI" id="CHEBI:64479"/>
        <dbReference type="ChEBI" id="CHEBI:78827"/>
        <dbReference type="ChEBI" id="CHEBI:138482"/>
        <dbReference type="EC" id="2.3.2.30"/>
    </reaction>
    <physiologicalReaction direction="left-to-right" evidence="10">
        <dbReference type="Rhea" id="RHEA:20634"/>
    </physiologicalReaction>
</comment>